<feature type="transmembrane region" description="Helical" evidence="1">
    <location>
        <begin position="57"/>
        <end position="79"/>
    </location>
</feature>
<protein>
    <submittedName>
        <fullName evidence="2">Putative membrane protein</fullName>
    </submittedName>
</protein>
<dbReference type="GO" id="GO:0015661">
    <property type="term" value="F:L-lysine efflux transmembrane transporter activity"/>
    <property type="evidence" value="ECO:0007669"/>
    <property type="project" value="InterPro"/>
</dbReference>
<dbReference type="GO" id="GO:0005886">
    <property type="term" value="C:plasma membrane"/>
    <property type="evidence" value="ECO:0007669"/>
    <property type="project" value="TreeGrafter"/>
</dbReference>
<keyword evidence="1" id="KW-0472">Membrane</keyword>
<gene>
    <name evidence="2" type="ORF">MetMK1DRAFT_00012430</name>
</gene>
<evidence type="ECO:0000313" key="3">
    <source>
        <dbReference type="Proteomes" id="UP000003980"/>
    </source>
</evidence>
<dbReference type="Proteomes" id="UP000003980">
    <property type="component" value="Unassembled WGS sequence"/>
</dbReference>
<dbReference type="EMBL" id="JH597761">
    <property type="protein sequence ID" value="EHP70740.1"/>
    <property type="molecule type" value="Genomic_DNA"/>
</dbReference>
<keyword evidence="1" id="KW-0812">Transmembrane</keyword>
<reference evidence="2 3" key="1">
    <citation type="submission" date="2012-01" db="EMBL/GenBank/DDBJ databases">
        <title>Improved High-Quality Draft sequence of Metallosphaera yellowstonensis MK1.</title>
        <authorList>
            <consortium name="US DOE Joint Genome Institute"/>
            <person name="Lucas S."/>
            <person name="Han J."/>
            <person name="Cheng J.-F."/>
            <person name="Goodwin L."/>
            <person name="Pitluck S."/>
            <person name="Peters L."/>
            <person name="Teshima H."/>
            <person name="Detter J.C."/>
            <person name="Han C."/>
            <person name="Tapia R."/>
            <person name="Land M."/>
            <person name="Hauser L."/>
            <person name="Kyrpides N."/>
            <person name="Kozubal M."/>
            <person name="Macur R.E."/>
            <person name="Jay Z."/>
            <person name="Inskeep W."/>
            <person name="Woyke T."/>
        </authorList>
    </citation>
    <scope>NUCLEOTIDE SEQUENCE [LARGE SCALE GENOMIC DNA]</scope>
    <source>
        <strain evidence="2 3">MK1</strain>
    </source>
</reference>
<feature type="transmembrane region" description="Helical" evidence="1">
    <location>
        <begin position="268"/>
        <end position="288"/>
    </location>
</feature>
<dbReference type="RefSeq" id="WP_009071528.1">
    <property type="nucleotide sequence ID" value="NZ_JH597761.1"/>
</dbReference>
<feature type="transmembrane region" description="Helical" evidence="1">
    <location>
        <begin position="197"/>
        <end position="218"/>
    </location>
</feature>
<name>H2C3B9_9CREN</name>
<dbReference type="AlphaFoldDB" id="H2C3B9"/>
<feature type="transmembrane region" description="Helical" evidence="1">
    <location>
        <begin position="91"/>
        <end position="112"/>
    </location>
</feature>
<dbReference type="STRING" id="671065.MetMK1DRAFT_00012430"/>
<sequence length="292" mass="30854">MDFSLAFISLYLVSLLIGKVTGLRPGRVVDATVVGLIFSISLWGGTTIISATTLINVVGISLLLALVVVLVTYVVGLAIPGKVHPRGHGRILDAQLKYGLPLLLGLLVGYLMRPQIPFDSLVNYELYFLAVVVGINMGSDLKLRMLVTLSKGALFSILVVIGGGVISALISSALGLLPSLRLSLVVMLGSGWYSYTGPLVSSYYGPIYGLVGFLANFFREQLTFLMIPPLFKAKPNPYSAIAVGGATSMDTTLGLYSTFLGAEYSVSAMMSGVVLTLLVPVLLPLILVGPGL</sequence>
<dbReference type="PANTHER" id="PTHR35804">
    <property type="entry name" value="LYSINE EXPORTER LYSO"/>
    <property type="match status" value="1"/>
</dbReference>
<feature type="transmembrane region" description="Helical" evidence="1">
    <location>
        <begin position="124"/>
        <end position="141"/>
    </location>
</feature>
<dbReference type="Pfam" id="PF03956">
    <property type="entry name" value="Lys_export"/>
    <property type="match status" value="1"/>
</dbReference>
<dbReference type="eggNOG" id="arCOG01615">
    <property type="taxonomic scope" value="Archaea"/>
</dbReference>
<feature type="transmembrane region" description="Helical" evidence="1">
    <location>
        <begin position="153"/>
        <end position="177"/>
    </location>
</feature>
<feature type="transmembrane region" description="Helical" evidence="1">
    <location>
        <begin position="6"/>
        <end position="24"/>
    </location>
</feature>
<keyword evidence="1" id="KW-1133">Transmembrane helix</keyword>
<dbReference type="HOGENOM" id="CLU_078428_0_0_2"/>
<proteinExistence type="predicted"/>
<keyword evidence="3" id="KW-1185">Reference proteome</keyword>
<evidence type="ECO:0000313" key="2">
    <source>
        <dbReference type="EMBL" id="EHP70740.1"/>
    </source>
</evidence>
<evidence type="ECO:0000256" key="1">
    <source>
        <dbReference type="SAM" id="Phobius"/>
    </source>
</evidence>
<accession>H2C3B9</accession>
<feature type="transmembrane region" description="Helical" evidence="1">
    <location>
        <begin position="31"/>
        <end position="51"/>
    </location>
</feature>
<organism evidence="2 3">
    <name type="scientific">Metallosphaera yellowstonensis MK1</name>
    <dbReference type="NCBI Taxonomy" id="671065"/>
    <lineage>
        <taxon>Archaea</taxon>
        <taxon>Thermoproteota</taxon>
        <taxon>Thermoprotei</taxon>
        <taxon>Sulfolobales</taxon>
        <taxon>Sulfolobaceae</taxon>
        <taxon>Metallosphaera</taxon>
    </lineage>
</organism>
<dbReference type="PANTHER" id="PTHR35804:SF1">
    <property type="entry name" value="LYSINE EXPORTER LYSO"/>
    <property type="match status" value="1"/>
</dbReference>
<dbReference type="InterPro" id="IPR005642">
    <property type="entry name" value="LysO"/>
</dbReference>